<name>A0A7J8WEK8_9ROSI</name>
<dbReference type="OrthoDB" id="990032at2759"/>
<accession>A0A7J8WEK8</accession>
<dbReference type="Proteomes" id="UP000593573">
    <property type="component" value="Unassembled WGS sequence"/>
</dbReference>
<sequence length="121" mass="13971">MLTIVLETLGILKDESLFMVYARLCDISKHAFVLSEEYFDPKLVCKVPKSHLECFAIKVTAIMEAKYIDMMRIDEFIGSLQTLEMNLKAYMSSSALEEDVFRRVLHHCNGPKFHLELLVPQ</sequence>
<comment type="caution">
    <text evidence="1">The sequence shown here is derived from an EMBL/GenBank/DDBJ whole genome shotgun (WGS) entry which is preliminary data.</text>
</comment>
<dbReference type="AlphaFoldDB" id="A0A7J8WEK8"/>
<feature type="non-terminal residue" evidence="1">
    <location>
        <position position="121"/>
    </location>
</feature>
<protein>
    <submittedName>
        <fullName evidence="1">Uncharacterized protein</fullName>
    </submittedName>
</protein>
<evidence type="ECO:0000313" key="2">
    <source>
        <dbReference type="Proteomes" id="UP000593573"/>
    </source>
</evidence>
<keyword evidence="2" id="KW-1185">Reference proteome</keyword>
<dbReference type="EMBL" id="JABFAB010247536">
    <property type="protein sequence ID" value="MBA0673488.1"/>
    <property type="molecule type" value="Genomic_DNA"/>
</dbReference>
<proteinExistence type="predicted"/>
<evidence type="ECO:0000313" key="1">
    <source>
        <dbReference type="EMBL" id="MBA0673488.1"/>
    </source>
</evidence>
<organism evidence="1 2">
    <name type="scientific">Gossypium klotzschianum</name>
    <dbReference type="NCBI Taxonomy" id="34286"/>
    <lineage>
        <taxon>Eukaryota</taxon>
        <taxon>Viridiplantae</taxon>
        <taxon>Streptophyta</taxon>
        <taxon>Embryophyta</taxon>
        <taxon>Tracheophyta</taxon>
        <taxon>Spermatophyta</taxon>
        <taxon>Magnoliopsida</taxon>
        <taxon>eudicotyledons</taxon>
        <taxon>Gunneridae</taxon>
        <taxon>Pentapetalae</taxon>
        <taxon>rosids</taxon>
        <taxon>malvids</taxon>
        <taxon>Malvales</taxon>
        <taxon>Malvaceae</taxon>
        <taxon>Malvoideae</taxon>
        <taxon>Gossypium</taxon>
    </lineage>
</organism>
<gene>
    <name evidence="1" type="ORF">Goklo_024804</name>
</gene>
<reference evidence="1 2" key="1">
    <citation type="journal article" date="2019" name="Genome Biol. Evol.">
        <title>Insights into the evolution of the New World diploid cottons (Gossypium, subgenus Houzingenia) based on genome sequencing.</title>
        <authorList>
            <person name="Grover C.E."/>
            <person name="Arick M.A. 2nd"/>
            <person name="Thrash A."/>
            <person name="Conover J.L."/>
            <person name="Sanders W.S."/>
            <person name="Peterson D.G."/>
            <person name="Frelichowski J.E."/>
            <person name="Scheffler J.A."/>
            <person name="Scheffler B.E."/>
            <person name="Wendel J.F."/>
        </authorList>
    </citation>
    <scope>NUCLEOTIDE SEQUENCE [LARGE SCALE GENOMIC DNA]</scope>
    <source>
        <strain evidence="1">57</strain>
        <tissue evidence="1">Leaf</tissue>
    </source>
</reference>